<dbReference type="CDD" id="cd17316">
    <property type="entry name" value="MFS_SV2_like"/>
    <property type="match status" value="1"/>
</dbReference>
<evidence type="ECO:0000313" key="9">
    <source>
        <dbReference type="Proteomes" id="UP000051966"/>
    </source>
</evidence>
<dbReference type="AlphaFoldDB" id="A0A0R1W4M0"/>
<feature type="transmembrane region" description="Helical" evidence="6">
    <location>
        <begin position="295"/>
        <end position="315"/>
    </location>
</feature>
<gene>
    <name evidence="8" type="ORF">FD41_GL002028</name>
</gene>
<comment type="subcellular location">
    <subcellularLocation>
        <location evidence="1">Cell membrane</location>
        <topology evidence="1">Multi-pass membrane protein</topology>
    </subcellularLocation>
</comment>
<keyword evidence="9" id="KW-1185">Reference proteome</keyword>
<feature type="transmembrane region" description="Helical" evidence="6">
    <location>
        <begin position="412"/>
        <end position="432"/>
    </location>
</feature>
<dbReference type="PROSITE" id="PS50850">
    <property type="entry name" value="MFS"/>
    <property type="match status" value="1"/>
</dbReference>
<keyword evidence="3 6" id="KW-0812">Transmembrane</keyword>
<evidence type="ECO:0000256" key="5">
    <source>
        <dbReference type="ARBA" id="ARBA00023136"/>
    </source>
</evidence>
<feature type="transmembrane region" description="Helical" evidence="6">
    <location>
        <begin position="31"/>
        <end position="53"/>
    </location>
</feature>
<dbReference type="InterPro" id="IPR036259">
    <property type="entry name" value="MFS_trans_sf"/>
</dbReference>
<accession>A0A0R1W4M0</accession>
<sequence>MEELPMADNIYHQSNAYSLETRLNDARETPLFYKVFALAGAGMILDAADVYMAGAINSTLIQDKFASISQGSLFLSSGFLGLFVGSILAGYIGDFYGRKLSYHFNLLLFGLFTLLSAFAPNMTILIGLRFFAAVGLGAEIVTGYAVVNEFAPIKRRGHWSGMTAIVANTGAPITLLIASFMIPRFGWRSMFITMGVLALILWLARRHFPESPRWLLAKGRTEEANQIIEKLTINGLYEKDELKDADEPTIHISFARGLFIAIVAVSATLLCQYTFTSWVPTLLLKQGINVVDSIGFSAIMMIGAPIGSAIGALLVDRTGRKRLILTAFIATAVLGIAYAYERSTPGILINGFLLTITLYILVASVVSIYTNELFETSHRFRGAGIANGTSKLLNVLMPTFVAMMITQVSPSFVYYAIAGLAIIAAIIIWLFGPETDQKAIK</sequence>
<keyword evidence="4 6" id="KW-1133">Transmembrane helix</keyword>
<dbReference type="InterPro" id="IPR005828">
    <property type="entry name" value="MFS_sugar_transport-like"/>
</dbReference>
<evidence type="ECO:0000256" key="1">
    <source>
        <dbReference type="ARBA" id="ARBA00004651"/>
    </source>
</evidence>
<feature type="transmembrane region" description="Helical" evidence="6">
    <location>
        <begin position="73"/>
        <end position="93"/>
    </location>
</feature>
<dbReference type="PATRIC" id="fig|1423743.5.peg.2088"/>
<evidence type="ECO:0000256" key="6">
    <source>
        <dbReference type="SAM" id="Phobius"/>
    </source>
</evidence>
<evidence type="ECO:0000313" key="8">
    <source>
        <dbReference type="EMBL" id="KRM10852.1"/>
    </source>
</evidence>
<comment type="caution">
    <text evidence="8">The sequence shown here is derived from an EMBL/GenBank/DDBJ whole genome shotgun (WGS) entry which is preliminary data.</text>
</comment>
<evidence type="ECO:0000256" key="2">
    <source>
        <dbReference type="ARBA" id="ARBA00022448"/>
    </source>
</evidence>
<feature type="transmembrane region" description="Helical" evidence="6">
    <location>
        <begin position="124"/>
        <end position="147"/>
    </location>
</feature>
<dbReference type="GO" id="GO:0046943">
    <property type="term" value="F:carboxylic acid transmembrane transporter activity"/>
    <property type="evidence" value="ECO:0007669"/>
    <property type="project" value="TreeGrafter"/>
</dbReference>
<feature type="transmembrane region" description="Helical" evidence="6">
    <location>
        <begin position="159"/>
        <end position="181"/>
    </location>
</feature>
<dbReference type="Proteomes" id="UP000051966">
    <property type="component" value="Unassembled WGS sequence"/>
</dbReference>
<dbReference type="SUPFAM" id="SSF103473">
    <property type="entry name" value="MFS general substrate transporter"/>
    <property type="match status" value="1"/>
</dbReference>
<evidence type="ECO:0000256" key="4">
    <source>
        <dbReference type="ARBA" id="ARBA00022989"/>
    </source>
</evidence>
<evidence type="ECO:0000259" key="7">
    <source>
        <dbReference type="PROSITE" id="PS50850"/>
    </source>
</evidence>
<feature type="transmembrane region" description="Helical" evidence="6">
    <location>
        <begin position="100"/>
        <end position="118"/>
    </location>
</feature>
<dbReference type="InterPro" id="IPR020846">
    <property type="entry name" value="MFS_dom"/>
</dbReference>
<feature type="transmembrane region" description="Helical" evidence="6">
    <location>
        <begin position="257"/>
        <end position="275"/>
    </location>
</feature>
<feature type="transmembrane region" description="Helical" evidence="6">
    <location>
        <begin position="390"/>
        <end position="406"/>
    </location>
</feature>
<dbReference type="PANTHER" id="PTHR23508:SF10">
    <property type="entry name" value="CARBOXYLIC ACID TRANSPORTER PROTEIN HOMOLOG"/>
    <property type="match status" value="1"/>
</dbReference>
<feature type="domain" description="Major facilitator superfamily (MFS) profile" evidence="7">
    <location>
        <begin position="35"/>
        <end position="436"/>
    </location>
</feature>
<reference evidence="8 9" key="1">
    <citation type="journal article" date="2015" name="Genome Announc.">
        <title>Expanding the biotechnology potential of lactobacilli through comparative genomics of 213 strains and associated genera.</title>
        <authorList>
            <person name="Sun Z."/>
            <person name="Harris H.M."/>
            <person name="McCann A."/>
            <person name="Guo C."/>
            <person name="Argimon S."/>
            <person name="Zhang W."/>
            <person name="Yang X."/>
            <person name="Jeffery I.B."/>
            <person name="Cooney J.C."/>
            <person name="Kagawa T.F."/>
            <person name="Liu W."/>
            <person name="Song Y."/>
            <person name="Salvetti E."/>
            <person name="Wrobel A."/>
            <person name="Rasinkangas P."/>
            <person name="Parkhill J."/>
            <person name="Rea M.C."/>
            <person name="O'Sullivan O."/>
            <person name="Ritari J."/>
            <person name="Douillard F.P."/>
            <person name="Paul Ross R."/>
            <person name="Yang R."/>
            <person name="Briner A.E."/>
            <person name="Felis G.E."/>
            <person name="de Vos W.M."/>
            <person name="Barrangou R."/>
            <person name="Klaenhammer T.R."/>
            <person name="Caufield P.W."/>
            <person name="Cui Y."/>
            <person name="Zhang H."/>
            <person name="O'Toole P.W."/>
        </authorList>
    </citation>
    <scope>NUCLEOTIDE SEQUENCE [LARGE SCALE GENOMIC DNA]</scope>
    <source>
        <strain evidence="8 9">DSM 18382</strain>
    </source>
</reference>
<dbReference type="GO" id="GO:0005886">
    <property type="term" value="C:plasma membrane"/>
    <property type="evidence" value="ECO:0007669"/>
    <property type="project" value="UniProtKB-SubCell"/>
</dbReference>
<dbReference type="Gene3D" id="1.20.1250.20">
    <property type="entry name" value="MFS general substrate transporter like domains"/>
    <property type="match status" value="1"/>
</dbReference>
<dbReference type="EMBL" id="AZFY01000028">
    <property type="protein sequence ID" value="KRM10852.1"/>
    <property type="molecule type" value="Genomic_DNA"/>
</dbReference>
<keyword evidence="2" id="KW-0813">Transport</keyword>
<evidence type="ECO:0000256" key="3">
    <source>
        <dbReference type="ARBA" id="ARBA00022692"/>
    </source>
</evidence>
<name>A0A0R1W4M0_9LACO</name>
<dbReference type="PANTHER" id="PTHR23508">
    <property type="entry name" value="CARBOXYLIC ACID TRANSPORTER PROTEIN HOMOLOG"/>
    <property type="match status" value="1"/>
</dbReference>
<protein>
    <submittedName>
        <fullName evidence="8">Major facilitator superfamily permease</fullName>
    </submittedName>
</protein>
<feature type="transmembrane region" description="Helical" evidence="6">
    <location>
        <begin position="322"/>
        <end position="340"/>
    </location>
</feature>
<feature type="transmembrane region" description="Helical" evidence="6">
    <location>
        <begin position="187"/>
        <end position="204"/>
    </location>
</feature>
<dbReference type="Pfam" id="PF00083">
    <property type="entry name" value="Sugar_tr"/>
    <property type="match status" value="1"/>
</dbReference>
<organism evidence="8 9">
    <name type="scientific">Lentilactobacillus farraginis DSM 18382 = JCM 14108</name>
    <dbReference type="NCBI Taxonomy" id="1423743"/>
    <lineage>
        <taxon>Bacteria</taxon>
        <taxon>Bacillati</taxon>
        <taxon>Bacillota</taxon>
        <taxon>Bacilli</taxon>
        <taxon>Lactobacillales</taxon>
        <taxon>Lactobacillaceae</taxon>
        <taxon>Lentilactobacillus</taxon>
    </lineage>
</organism>
<keyword evidence="5 6" id="KW-0472">Membrane</keyword>
<proteinExistence type="predicted"/>
<feature type="transmembrane region" description="Helical" evidence="6">
    <location>
        <begin position="346"/>
        <end position="369"/>
    </location>
</feature>